<evidence type="ECO:0000256" key="1">
    <source>
        <dbReference type="SAM" id="MobiDB-lite"/>
    </source>
</evidence>
<dbReference type="GO" id="GO:0003824">
    <property type="term" value="F:catalytic activity"/>
    <property type="evidence" value="ECO:0007669"/>
    <property type="project" value="InterPro"/>
</dbReference>
<keyword evidence="4" id="KW-1185">Reference proteome</keyword>
<name>A0A7J7DU19_TRIWF</name>
<dbReference type="OrthoDB" id="6431331at2759"/>
<dbReference type="PANTHER" id="PTHR43139:SF25">
    <property type="entry name" value="ALPHA_BETA-HYDROLASES SUPERFAMILY PROTEIN"/>
    <property type="match status" value="1"/>
</dbReference>
<proteinExistence type="predicted"/>
<dbReference type="PRINTS" id="PR00111">
    <property type="entry name" value="ABHYDROLASE"/>
</dbReference>
<protein>
    <submittedName>
        <fullName evidence="3">Monoacylglycerol lipase ABHD6</fullName>
    </submittedName>
</protein>
<dbReference type="AlphaFoldDB" id="A0A7J7DU19"/>
<feature type="region of interest" description="Disordered" evidence="1">
    <location>
        <begin position="301"/>
        <end position="323"/>
    </location>
</feature>
<dbReference type="PANTHER" id="PTHR43139">
    <property type="entry name" value="SI:DKEY-122A22.2"/>
    <property type="match status" value="1"/>
</dbReference>
<dbReference type="Gene3D" id="3.40.50.1820">
    <property type="entry name" value="alpha/beta hydrolase"/>
    <property type="match status" value="1"/>
</dbReference>
<evidence type="ECO:0000313" key="4">
    <source>
        <dbReference type="Proteomes" id="UP000593562"/>
    </source>
</evidence>
<organism evidence="3 4">
    <name type="scientific">Tripterygium wilfordii</name>
    <name type="common">Thunder God vine</name>
    <dbReference type="NCBI Taxonomy" id="458696"/>
    <lineage>
        <taxon>Eukaryota</taxon>
        <taxon>Viridiplantae</taxon>
        <taxon>Streptophyta</taxon>
        <taxon>Embryophyta</taxon>
        <taxon>Tracheophyta</taxon>
        <taxon>Spermatophyta</taxon>
        <taxon>Magnoliopsida</taxon>
        <taxon>eudicotyledons</taxon>
        <taxon>Gunneridae</taxon>
        <taxon>Pentapetalae</taxon>
        <taxon>rosids</taxon>
        <taxon>fabids</taxon>
        <taxon>Celastrales</taxon>
        <taxon>Celastraceae</taxon>
        <taxon>Tripterygium</taxon>
    </lineage>
</organism>
<evidence type="ECO:0000313" key="3">
    <source>
        <dbReference type="EMBL" id="KAF5749789.1"/>
    </source>
</evidence>
<dbReference type="FunCoup" id="A0A7J7DU19">
    <property type="interactions" value="342"/>
</dbReference>
<dbReference type="PRINTS" id="PR00412">
    <property type="entry name" value="EPOXHYDRLASE"/>
</dbReference>
<feature type="domain" description="AB hydrolase-1" evidence="2">
    <location>
        <begin position="50"/>
        <end position="285"/>
    </location>
</feature>
<dbReference type="Pfam" id="PF00561">
    <property type="entry name" value="Abhydrolase_1"/>
    <property type="match status" value="1"/>
</dbReference>
<accession>A0A7J7DU19</accession>
<dbReference type="Proteomes" id="UP000593562">
    <property type="component" value="Unassembled WGS sequence"/>
</dbReference>
<comment type="caution">
    <text evidence="3">The sequence shown here is derived from an EMBL/GenBank/DDBJ whole genome shotgun (WGS) entry which is preliminary data.</text>
</comment>
<sequence length="323" mass="36851">MANCVSFTSSRDQCFRYSFASAGLKSCTTDLGDGTIMHCWVPKRHIETKPTVVLIHGIGANAMWQWDYFLSPIKTRFNVYVPDLLFFGESYTTRPERSESFQAQCVMGLMGAHNVTHMDLVGISYGGFVAYSMAAQYKDRVGRVVLCCAGVSLEEKDMDEGLFTVKSVDEAVEMLLPQRPEKVRALLRMTFYKPPKNVPNCFLNDFIDVMCMEYIQERKELIHALHKDRKLSDLPKITQPTFLIWGEYDQVFPLELAHRLKRHIGDNAQVVIIKNAGHAINAEKPKEMLKHIKSFLFDKLTSPKQENHPNNNNKNLSNGHKVD</sequence>
<evidence type="ECO:0000259" key="2">
    <source>
        <dbReference type="Pfam" id="PF00561"/>
    </source>
</evidence>
<feature type="compositionally biased region" description="Low complexity" evidence="1">
    <location>
        <begin position="308"/>
        <end position="323"/>
    </location>
</feature>
<dbReference type="EMBL" id="JAAARO010000003">
    <property type="protein sequence ID" value="KAF5749789.1"/>
    <property type="molecule type" value="Genomic_DNA"/>
</dbReference>
<dbReference type="InParanoid" id="A0A7J7DU19"/>
<reference evidence="3 4" key="1">
    <citation type="journal article" date="2020" name="Nat. Commun.">
        <title>Genome of Tripterygium wilfordii and identification of cytochrome P450 involved in triptolide biosynthesis.</title>
        <authorList>
            <person name="Tu L."/>
            <person name="Su P."/>
            <person name="Zhang Z."/>
            <person name="Gao L."/>
            <person name="Wang J."/>
            <person name="Hu T."/>
            <person name="Zhou J."/>
            <person name="Zhang Y."/>
            <person name="Zhao Y."/>
            <person name="Liu Y."/>
            <person name="Song Y."/>
            <person name="Tong Y."/>
            <person name="Lu Y."/>
            <person name="Yang J."/>
            <person name="Xu C."/>
            <person name="Jia M."/>
            <person name="Peters R.J."/>
            <person name="Huang L."/>
            <person name="Gao W."/>
        </authorList>
    </citation>
    <scope>NUCLEOTIDE SEQUENCE [LARGE SCALE GENOMIC DNA]</scope>
    <source>
        <strain evidence="4">cv. XIE 37</strain>
        <tissue evidence="3">Leaf</tissue>
    </source>
</reference>
<dbReference type="InterPro" id="IPR052370">
    <property type="entry name" value="Meta-cleavage_hydrolase"/>
</dbReference>
<dbReference type="InterPro" id="IPR000639">
    <property type="entry name" value="Epox_hydrolase-like"/>
</dbReference>
<gene>
    <name evidence="3" type="ORF">HS088_TW03G00114</name>
</gene>
<dbReference type="InterPro" id="IPR000073">
    <property type="entry name" value="AB_hydrolase_1"/>
</dbReference>
<dbReference type="SUPFAM" id="SSF53474">
    <property type="entry name" value="alpha/beta-Hydrolases"/>
    <property type="match status" value="1"/>
</dbReference>
<dbReference type="InterPro" id="IPR029058">
    <property type="entry name" value="AB_hydrolase_fold"/>
</dbReference>